<organism evidence="1 2">
    <name type="scientific">Capnocytophaga endodontalis</name>
    <dbReference type="NCBI Taxonomy" id="2708117"/>
    <lineage>
        <taxon>Bacteria</taxon>
        <taxon>Pseudomonadati</taxon>
        <taxon>Bacteroidota</taxon>
        <taxon>Flavobacteriia</taxon>
        <taxon>Flavobacteriales</taxon>
        <taxon>Flavobacteriaceae</taxon>
        <taxon>Capnocytophaga</taxon>
    </lineage>
</organism>
<dbReference type="InterPro" id="IPR032675">
    <property type="entry name" value="LRR_dom_sf"/>
</dbReference>
<dbReference type="EMBL" id="CP022022">
    <property type="protein sequence ID" value="ASF42038.1"/>
    <property type="molecule type" value="Genomic_DNA"/>
</dbReference>
<dbReference type="PANTHER" id="PTHR45661">
    <property type="entry name" value="SURFACE ANTIGEN"/>
    <property type="match status" value="1"/>
</dbReference>
<protein>
    <submittedName>
        <fullName evidence="1">Cell surface protein</fullName>
    </submittedName>
</protein>
<dbReference type="AlphaFoldDB" id="A0A1Z4BL90"/>
<evidence type="ECO:0000313" key="2">
    <source>
        <dbReference type="Proteomes" id="UP000197007"/>
    </source>
</evidence>
<dbReference type="PROSITE" id="PS51257">
    <property type="entry name" value="PROKAR_LIPOPROTEIN"/>
    <property type="match status" value="1"/>
</dbReference>
<dbReference type="Proteomes" id="UP000197007">
    <property type="component" value="Chromosome"/>
</dbReference>
<name>A0A1Z4BL90_9FLAO</name>
<evidence type="ECO:0000313" key="1">
    <source>
        <dbReference type="EMBL" id="ASF42038.1"/>
    </source>
</evidence>
<dbReference type="PANTHER" id="PTHR45661:SF3">
    <property type="entry name" value="IG-LIKE DOMAIN-CONTAINING PROTEIN"/>
    <property type="match status" value="1"/>
</dbReference>
<sequence length="273" mass="30171">MKKILFLTLAATVFASCSKDKTEDPVNNDIPASYYELSADGLTLVKWTNTSTTSLDMQADSKLQKVNTIKANAFRNTKLQSINLPVNLKEIGDYAFINSSISTVTFNSASNITFGEAAFENTDITSIKLPNTKEITNSLFKGCRKLKEVQFGKVEKIGDNAFYNCTALTQINLDNTGLTEIGEAAFALCEKAEKAILPETIRIIGASAFSNCFVLSNITVKAFLEVPTLKRDNAFISGSSIRRNIYVPSRRVNDYKNAPNWSTWKEEITAIIE</sequence>
<dbReference type="InterPro" id="IPR053139">
    <property type="entry name" value="Surface_bspA-like"/>
</dbReference>
<dbReference type="InterPro" id="IPR026906">
    <property type="entry name" value="LRR_5"/>
</dbReference>
<reference evidence="2" key="1">
    <citation type="submission" date="2017-06" db="EMBL/GenBank/DDBJ databases">
        <title>Complete genome sequence of Capnocytophaga sp. KCOM 1579 (=ChDC OS43) isolated from a human refractory periapical abscess lesion.</title>
        <authorList>
            <person name="Kook J.-K."/>
            <person name="Park S.-N."/>
            <person name="Lim Y.K."/>
            <person name="Roh H."/>
        </authorList>
    </citation>
    <scope>NUCLEOTIDE SEQUENCE [LARGE SCALE GENOMIC DNA]</scope>
    <source>
        <strain evidence="2">ChDC OS43</strain>
    </source>
</reference>
<gene>
    <name evidence="1" type="ORF">CBG49_02435</name>
</gene>
<dbReference type="Pfam" id="PF13306">
    <property type="entry name" value="LRR_5"/>
    <property type="match status" value="1"/>
</dbReference>
<dbReference type="Gene3D" id="3.80.10.10">
    <property type="entry name" value="Ribonuclease Inhibitor"/>
    <property type="match status" value="1"/>
</dbReference>
<keyword evidence="2" id="KW-1185">Reference proteome</keyword>
<proteinExistence type="predicted"/>
<dbReference type="SUPFAM" id="SSF52058">
    <property type="entry name" value="L domain-like"/>
    <property type="match status" value="1"/>
</dbReference>
<dbReference type="KEGG" id="capn:CBG49_02435"/>
<dbReference type="Gene3D" id="3.40.50.12480">
    <property type="match status" value="2"/>
</dbReference>
<accession>A0A1Z4BL90</accession>
<dbReference type="RefSeq" id="WP_088593229.1">
    <property type="nucleotide sequence ID" value="NZ_CP022022.1"/>
</dbReference>